<dbReference type="PROSITE" id="PS51384">
    <property type="entry name" value="FAD_FR"/>
    <property type="match status" value="1"/>
</dbReference>
<keyword evidence="4" id="KW-0813">Transport</keyword>
<comment type="subcellular location">
    <subcellularLocation>
        <location evidence="1">Cell membrane</location>
        <topology evidence="1">Multi-pass membrane protein</topology>
    </subcellularLocation>
</comment>
<evidence type="ECO:0000256" key="7">
    <source>
        <dbReference type="ARBA" id="ARBA00023002"/>
    </source>
</evidence>
<keyword evidence="5" id="KW-0472">Membrane</keyword>
<dbReference type="InterPro" id="IPR013112">
    <property type="entry name" value="FAD-bd_8"/>
</dbReference>
<dbReference type="GO" id="GO:0052851">
    <property type="term" value="F:ferric-chelate reductase (NADPH) activity"/>
    <property type="evidence" value="ECO:0007669"/>
    <property type="project" value="UniProtKB-EC"/>
</dbReference>
<comment type="caution">
    <text evidence="10">The sequence shown here is derived from an EMBL/GenBank/DDBJ whole genome shotgun (WGS) entry which is preliminary data.</text>
</comment>
<dbReference type="InterPro" id="IPR051410">
    <property type="entry name" value="Ferric/Cupric_Reductase"/>
</dbReference>
<dbReference type="InterPro" id="IPR017938">
    <property type="entry name" value="Riboflavin_synthase-like_b-brl"/>
</dbReference>
<keyword evidence="11" id="KW-1185">Reference proteome</keyword>
<evidence type="ECO:0000256" key="4">
    <source>
        <dbReference type="ARBA" id="ARBA00022448"/>
    </source>
</evidence>
<dbReference type="AlphaFoldDB" id="A0A4Z1G5W4"/>
<dbReference type="EMBL" id="PQXK01000321">
    <property type="protein sequence ID" value="TGO32404.1"/>
    <property type="molecule type" value="Genomic_DNA"/>
</dbReference>
<reference evidence="10 11" key="1">
    <citation type="submission" date="2017-12" db="EMBL/GenBank/DDBJ databases">
        <title>Comparative genomics of Botrytis spp.</title>
        <authorList>
            <person name="Valero-Jimenez C.A."/>
            <person name="Tapia P."/>
            <person name="Veloso J."/>
            <person name="Silva-Moreno E."/>
            <person name="Staats M."/>
            <person name="Valdes J.H."/>
            <person name="Van Kan J.A.L."/>
        </authorList>
    </citation>
    <scope>NUCLEOTIDE SEQUENCE [LARGE SCALE GENOMIC DNA]</scope>
    <source>
        <strain evidence="10 11">Bh0001</strain>
    </source>
</reference>
<dbReference type="Gene3D" id="3.40.50.80">
    <property type="entry name" value="Nucleotide-binding domain of ferredoxin-NADP reductase (FNR) module"/>
    <property type="match status" value="1"/>
</dbReference>
<evidence type="ECO:0000256" key="2">
    <source>
        <dbReference type="ARBA" id="ARBA00006278"/>
    </source>
</evidence>
<evidence type="ECO:0000256" key="8">
    <source>
        <dbReference type="ARBA" id="ARBA00048483"/>
    </source>
</evidence>
<dbReference type="EC" id="1.16.1.9" evidence="3"/>
<evidence type="ECO:0000256" key="3">
    <source>
        <dbReference type="ARBA" id="ARBA00012668"/>
    </source>
</evidence>
<evidence type="ECO:0000313" key="10">
    <source>
        <dbReference type="EMBL" id="TGO32404.1"/>
    </source>
</evidence>
<dbReference type="CDD" id="cd06186">
    <property type="entry name" value="NOX_Duox_like_FAD_NADP"/>
    <property type="match status" value="1"/>
</dbReference>
<proteinExistence type="inferred from homology"/>
<comment type="similarity">
    <text evidence="2">Belongs to the ferric reductase (FRE) family.</text>
</comment>
<dbReference type="PANTHER" id="PTHR32361">
    <property type="entry name" value="FERRIC/CUPRIC REDUCTASE TRANSMEMBRANE COMPONENT"/>
    <property type="match status" value="1"/>
</dbReference>
<keyword evidence="5" id="KW-1003">Cell membrane</keyword>
<feature type="domain" description="FAD-binding FR-type" evidence="9">
    <location>
        <begin position="6"/>
        <end position="112"/>
    </location>
</feature>
<sequence>MLFVFRNFSRGKWLASAEISEVPQATKIDIKVPRPWKIKAGQYIYLTIPAAGFTSAIQSHPFMIAWWVRNGDGLTISLLVKTCRGFTTQLSGLAKRPLTAFIDGPYGIEHKLGEFGTVIMFATGIGIAAHMPYIKDLVSGYNSCEVRTHRILLVWQLEMESHQQWVKDWMDEVIEMDTGRILEIELYVLKRSNPVQLEDMDNTLMKHNLTDPKIVLYGTHQKIHKIFAPANVRSILNGEMITRKGSLVVSVCANKVMSMNIRNTIQQGMDEHMRFIELEFQPSLHSNTTSAVSDDSMDFACAGIA</sequence>
<dbReference type="SUPFAM" id="SSF63380">
    <property type="entry name" value="Riboflavin synthase domain-like"/>
    <property type="match status" value="1"/>
</dbReference>
<evidence type="ECO:0000256" key="6">
    <source>
        <dbReference type="ARBA" id="ARBA00022982"/>
    </source>
</evidence>
<dbReference type="InterPro" id="IPR017927">
    <property type="entry name" value="FAD-bd_FR_type"/>
</dbReference>
<dbReference type="PANTHER" id="PTHR32361:SF26">
    <property type="entry name" value="FAD-BINDING 8 DOMAIN-CONTAINING PROTEIN-RELATED"/>
    <property type="match status" value="1"/>
</dbReference>
<dbReference type="Pfam" id="PF08022">
    <property type="entry name" value="FAD_binding_8"/>
    <property type="match status" value="1"/>
</dbReference>
<organism evidence="10 11">
    <name type="scientific">Botrytis hyacinthi</name>
    <dbReference type="NCBI Taxonomy" id="278943"/>
    <lineage>
        <taxon>Eukaryota</taxon>
        <taxon>Fungi</taxon>
        <taxon>Dikarya</taxon>
        <taxon>Ascomycota</taxon>
        <taxon>Pezizomycotina</taxon>
        <taxon>Leotiomycetes</taxon>
        <taxon>Helotiales</taxon>
        <taxon>Sclerotiniaceae</taxon>
        <taxon>Botrytis</taxon>
    </lineage>
</organism>
<evidence type="ECO:0000259" key="9">
    <source>
        <dbReference type="PROSITE" id="PS51384"/>
    </source>
</evidence>
<dbReference type="GO" id="GO:0005886">
    <property type="term" value="C:plasma membrane"/>
    <property type="evidence" value="ECO:0007669"/>
    <property type="project" value="UniProtKB-SubCell"/>
</dbReference>
<evidence type="ECO:0000313" key="11">
    <source>
        <dbReference type="Proteomes" id="UP000297814"/>
    </source>
</evidence>
<gene>
    <name evidence="10" type="ORF">BHYA_0321g00110</name>
</gene>
<dbReference type="GO" id="GO:0006826">
    <property type="term" value="P:iron ion transport"/>
    <property type="evidence" value="ECO:0007669"/>
    <property type="project" value="TreeGrafter"/>
</dbReference>
<evidence type="ECO:0000256" key="5">
    <source>
        <dbReference type="ARBA" id="ARBA00022475"/>
    </source>
</evidence>
<dbReference type="GO" id="GO:0015677">
    <property type="term" value="P:copper ion import"/>
    <property type="evidence" value="ECO:0007669"/>
    <property type="project" value="TreeGrafter"/>
</dbReference>
<dbReference type="InterPro" id="IPR013121">
    <property type="entry name" value="Fe_red_NAD-bd_6"/>
</dbReference>
<keyword evidence="6" id="KW-0249">Electron transport</keyword>
<accession>A0A4Z1G5W4</accession>
<comment type="catalytic activity">
    <reaction evidence="8">
        <text>2 a Fe(II)-siderophore + NADP(+) + H(+) = 2 a Fe(III)-siderophore + NADPH</text>
        <dbReference type="Rhea" id="RHEA:28795"/>
        <dbReference type="Rhea" id="RHEA-COMP:11342"/>
        <dbReference type="Rhea" id="RHEA-COMP:11344"/>
        <dbReference type="ChEBI" id="CHEBI:15378"/>
        <dbReference type="ChEBI" id="CHEBI:29033"/>
        <dbReference type="ChEBI" id="CHEBI:29034"/>
        <dbReference type="ChEBI" id="CHEBI:57783"/>
        <dbReference type="ChEBI" id="CHEBI:58349"/>
        <dbReference type="EC" id="1.16.1.9"/>
    </reaction>
</comment>
<protein>
    <recommendedName>
        <fullName evidence="3">ferric-chelate reductase (NADPH)</fullName>
        <ecNumber evidence="3">1.16.1.9</ecNumber>
    </recommendedName>
</protein>
<dbReference type="GO" id="GO:0006879">
    <property type="term" value="P:intracellular iron ion homeostasis"/>
    <property type="evidence" value="ECO:0007669"/>
    <property type="project" value="TreeGrafter"/>
</dbReference>
<dbReference type="Proteomes" id="UP000297814">
    <property type="component" value="Unassembled WGS sequence"/>
</dbReference>
<dbReference type="SUPFAM" id="SSF52343">
    <property type="entry name" value="Ferredoxin reductase-like, C-terminal NADP-linked domain"/>
    <property type="match status" value="1"/>
</dbReference>
<name>A0A4Z1G5W4_9HELO</name>
<keyword evidence="7" id="KW-0560">Oxidoreductase</keyword>
<dbReference type="Pfam" id="PF08030">
    <property type="entry name" value="NAD_binding_6"/>
    <property type="match status" value="1"/>
</dbReference>
<evidence type="ECO:0000256" key="1">
    <source>
        <dbReference type="ARBA" id="ARBA00004651"/>
    </source>
</evidence>
<dbReference type="InterPro" id="IPR039261">
    <property type="entry name" value="FNR_nucleotide-bd"/>
</dbReference>